<dbReference type="KEGG" id="vcy:IX92_28500"/>
<organism evidence="1 2">
    <name type="scientific">Vibrio coralliilyticus</name>
    <dbReference type="NCBI Taxonomy" id="190893"/>
    <lineage>
        <taxon>Bacteria</taxon>
        <taxon>Pseudomonadati</taxon>
        <taxon>Pseudomonadota</taxon>
        <taxon>Gammaproteobacteria</taxon>
        <taxon>Vibrionales</taxon>
        <taxon>Vibrionaceae</taxon>
        <taxon>Vibrio</taxon>
    </lineage>
</organism>
<keyword evidence="2" id="KW-1185">Reference proteome</keyword>
<evidence type="ECO:0000313" key="1">
    <source>
        <dbReference type="EMBL" id="AIW22963.1"/>
    </source>
</evidence>
<gene>
    <name evidence="1" type="ORF">IX92_28500</name>
</gene>
<evidence type="ECO:0000313" key="2">
    <source>
        <dbReference type="Proteomes" id="UP000030081"/>
    </source>
</evidence>
<dbReference type="Proteomes" id="UP000030081">
    <property type="component" value="Plasmid p319"/>
</dbReference>
<dbReference type="InterPro" id="IPR016185">
    <property type="entry name" value="PreATP-grasp_dom_sf"/>
</dbReference>
<evidence type="ECO:0008006" key="3">
    <source>
        <dbReference type="Google" id="ProtNLM"/>
    </source>
</evidence>
<dbReference type="SUPFAM" id="SSF52440">
    <property type="entry name" value="PreATP-grasp domain"/>
    <property type="match status" value="1"/>
</dbReference>
<dbReference type="Gene3D" id="3.40.50.20">
    <property type="match status" value="1"/>
</dbReference>
<sequence length="340" mass="38538">MITSPYHQPYQESNWSPAWLPTLQETFMRIGILYSSRQRHNESAGDPPAHLHIQRTLDDLKYDTVLIDGDSHQLIQRLSMDALSVLVIAAQGQFFEDGQLQGLCDWLQLPYVGSGRCASTICYHPALLDLVHYGCHATYSEHMLLKPQDDTPDYQQLTEYLRSKTLDLVPISSPDPLGNKTNIKNTRQFHRYLSQHLDGQRAVMVQPHRTYLNQYQVVVHDLRLDPTAMTLYNASSTLRESVTPLTLANGLSQAELSLIEQTVVQYYRQLLLEGAALFHVALSPHHRCQVLQIRTLPSLHPDGVLAASFAEEDTSYSQTLMSLINRAMHRPMPVVNADPM</sequence>
<keyword evidence="1" id="KW-0614">Plasmid</keyword>
<name>A0AAN0SL99_9VIBR</name>
<proteinExistence type="predicted"/>
<dbReference type="AlphaFoldDB" id="A0AAN0SL99"/>
<reference evidence="1 2" key="1">
    <citation type="submission" date="2014-10" db="EMBL/GenBank/DDBJ databases">
        <title>The Complete Genome Sequence for the Shellfish Pathogen Vibrio coralliilyticus RE98 Isolated from a Shellfish Hatchery.</title>
        <authorList>
            <person name="Richards G.P."/>
            <person name="Bono J.L."/>
            <person name="Watson M.A."/>
            <person name="Needleman D.S."/>
        </authorList>
    </citation>
    <scope>NUCLEOTIDE SEQUENCE [LARGE SCALE GENOMIC DNA]</scope>
    <source>
        <strain evidence="1 2">RE98</strain>
        <plasmid evidence="1 2">p319</plasmid>
    </source>
</reference>
<geneLocation type="plasmid" evidence="1 2">
    <name>p319</name>
</geneLocation>
<dbReference type="Gene3D" id="3.30.470.20">
    <property type="entry name" value="ATP-grasp fold, B domain"/>
    <property type="match status" value="1"/>
</dbReference>
<dbReference type="EMBL" id="CP009620">
    <property type="protein sequence ID" value="AIW22963.1"/>
    <property type="molecule type" value="Genomic_DNA"/>
</dbReference>
<accession>A0AAN0SL99</accession>
<protein>
    <recommendedName>
        <fullName evidence="3">ATP-grasp domain-containing protein</fullName>
    </recommendedName>
</protein>